<feature type="domain" description="HTH marR-type" evidence="1">
    <location>
        <begin position="2"/>
        <end position="137"/>
    </location>
</feature>
<dbReference type="GO" id="GO:0006950">
    <property type="term" value="P:response to stress"/>
    <property type="evidence" value="ECO:0007669"/>
    <property type="project" value="TreeGrafter"/>
</dbReference>
<evidence type="ECO:0000259" key="1">
    <source>
        <dbReference type="PROSITE" id="PS50995"/>
    </source>
</evidence>
<dbReference type="PROSITE" id="PS50995">
    <property type="entry name" value="HTH_MARR_2"/>
    <property type="match status" value="1"/>
</dbReference>
<dbReference type="SMART" id="SM00347">
    <property type="entry name" value="HTH_MARR"/>
    <property type="match status" value="1"/>
</dbReference>
<dbReference type="EMBL" id="AEXM01000008">
    <property type="protein sequence ID" value="EGC82733.1"/>
    <property type="molecule type" value="Genomic_DNA"/>
</dbReference>
<dbReference type="eggNOG" id="COG1846">
    <property type="taxonomic scope" value="Bacteria"/>
</dbReference>
<dbReference type="PANTHER" id="PTHR33164">
    <property type="entry name" value="TRANSCRIPTIONAL REGULATOR, MARR FAMILY"/>
    <property type="match status" value="1"/>
</dbReference>
<sequence>MNDNILEDIVRKTKLHFYMSVFREFEDSDRPLSIEESMLLEVIDYLDRPSINDLVNFLHISQPNMSYKVNVLVKKGYVRKVKNNKDQRFLHVVLTEDYLSYKQKKKEFTKDAMTRAEEKLNQKEIENLYHSLYLVDGVLGEKLEEYLKDYKGK</sequence>
<name>F0GTT1_9FIRM</name>
<gene>
    <name evidence="2" type="ORF">HMPREF9290_0013</name>
</gene>
<dbReference type="Proteomes" id="UP000005286">
    <property type="component" value="Unassembled WGS sequence"/>
</dbReference>
<proteinExistence type="predicted"/>
<dbReference type="RefSeq" id="WP_004834014.1">
    <property type="nucleotide sequence ID" value="NZ_AEXM01000008.1"/>
</dbReference>
<dbReference type="PANTHER" id="PTHR33164:SF43">
    <property type="entry name" value="HTH-TYPE TRANSCRIPTIONAL REPRESSOR YETL"/>
    <property type="match status" value="1"/>
</dbReference>
<evidence type="ECO:0000313" key="3">
    <source>
        <dbReference type="Proteomes" id="UP000005286"/>
    </source>
</evidence>
<accession>F0GTT1</accession>
<dbReference type="Gene3D" id="1.10.10.10">
    <property type="entry name" value="Winged helix-like DNA-binding domain superfamily/Winged helix DNA-binding domain"/>
    <property type="match status" value="1"/>
</dbReference>
<dbReference type="Pfam" id="PF12802">
    <property type="entry name" value="MarR_2"/>
    <property type="match status" value="1"/>
</dbReference>
<dbReference type="AlphaFoldDB" id="F0GTT1"/>
<dbReference type="InterPro" id="IPR000835">
    <property type="entry name" value="HTH_MarR-typ"/>
</dbReference>
<evidence type="ECO:0000313" key="2">
    <source>
        <dbReference type="EMBL" id="EGC82733.1"/>
    </source>
</evidence>
<dbReference type="PATRIC" id="fig|879305.3.peg.211"/>
<dbReference type="STRING" id="879305.HMPREF9290_0013"/>
<dbReference type="InterPro" id="IPR036390">
    <property type="entry name" value="WH_DNA-bd_sf"/>
</dbReference>
<dbReference type="GO" id="GO:0003700">
    <property type="term" value="F:DNA-binding transcription factor activity"/>
    <property type="evidence" value="ECO:0007669"/>
    <property type="project" value="InterPro"/>
</dbReference>
<dbReference type="SUPFAM" id="SSF46785">
    <property type="entry name" value="Winged helix' DNA-binding domain"/>
    <property type="match status" value="1"/>
</dbReference>
<dbReference type="InterPro" id="IPR036388">
    <property type="entry name" value="WH-like_DNA-bd_sf"/>
</dbReference>
<reference evidence="2 3" key="1">
    <citation type="submission" date="2011-01" db="EMBL/GenBank/DDBJ databases">
        <authorList>
            <person name="Durkin A.S."/>
            <person name="Madupu R."/>
            <person name="Torralba M."/>
            <person name="Gillis M."/>
            <person name="Methe B."/>
            <person name="Sutton G."/>
            <person name="Nelson K.E."/>
        </authorList>
    </citation>
    <scope>NUCLEOTIDE SEQUENCE [LARGE SCALE GENOMIC DNA]</scope>
    <source>
        <strain evidence="2 3">ACS-065-V-Col13</strain>
    </source>
</reference>
<comment type="caution">
    <text evidence="2">The sequence shown here is derived from an EMBL/GenBank/DDBJ whole genome shotgun (WGS) entry which is preliminary data.</text>
</comment>
<dbReference type="InterPro" id="IPR039422">
    <property type="entry name" value="MarR/SlyA-like"/>
</dbReference>
<keyword evidence="3" id="KW-1185">Reference proteome</keyword>
<organism evidence="2 3">
    <name type="scientific">Anaerococcus prevotii ACS-065-V-Col13</name>
    <dbReference type="NCBI Taxonomy" id="879305"/>
    <lineage>
        <taxon>Bacteria</taxon>
        <taxon>Bacillati</taxon>
        <taxon>Bacillota</taxon>
        <taxon>Tissierellia</taxon>
        <taxon>Tissierellales</taxon>
        <taxon>Peptoniphilaceae</taxon>
        <taxon>Anaerococcus</taxon>
    </lineage>
</organism>
<protein>
    <submittedName>
        <fullName evidence="2">Transcriptional regulator, MarR family</fullName>
    </submittedName>
</protein>